<dbReference type="GO" id="GO:0032259">
    <property type="term" value="P:methylation"/>
    <property type="evidence" value="ECO:0007669"/>
    <property type="project" value="UniProtKB-KW"/>
</dbReference>
<dbReference type="Pfam" id="PF08241">
    <property type="entry name" value="Methyltransf_11"/>
    <property type="match status" value="1"/>
</dbReference>
<gene>
    <name evidence="2" type="ORF">Rsub_12766</name>
</gene>
<dbReference type="GO" id="GO:0008757">
    <property type="term" value="F:S-adenosylmethionine-dependent methyltransferase activity"/>
    <property type="evidence" value="ECO:0007669"/>
    <property type="project" value="InterPro"/>
</dbReference>
<evidence type="ECO:0000259" key="1">
    <source>
        <dbReference type="Pfam" id="PF08241"/>
    </source>
</evidence>
<dbReference type="Proteomes" id="UP000247498">
    <property type="component" value="Unassembled WGS sequence"/>
</dbReference>
<reference evidence="2 3" key="1">
    <citation type="journal article" date="2018" name="Sci. Rep.">
        <title>Raphidocelis subcapitata (=Pseudokirchneriella subcapitata) provides an insight into genome evolution and environmental adaptations in the Sphaeropleales.</title>
        <authorList>
            <person name="Suzuki S."/>
            <person name="Yamaguchi H."/>
            <person name="Nakajima N."/>
            <person name="Kawachi M."/>
        </authorList>
    </citation>
    <scope>NUCLEOTIDE SEQUENCE [LARGE SCALE GENOMIC DNA]</scope>
    <source>
        <strain evidence="2 3">NIES-35</strain>
    </source>
</reference>
<evidence type="ECO:0000313" key="2">
    <source>
        <dbReference type="EMBL" id="GBG00069.1"/>
    </source>
</evidence>
<evidence type="ECO:0000313" key="3">
    <source>
        <dbReference type="Proteomes" id="UP000247498"/>
    </source>
</evidence>
<dbReference type="OrthoDB" id="2013972at2759"/>
<sequence length="166" mass="18831">MRAAATAGEIVREVLASPERSKLDPGSDREFYAFPRLVKHVDEGFTSQVTELYRQRIPQDAVVLDLCSSWVSHLPPGEKYKEVIGHGMNAQELAKNPQLDRFFVRDLNREPREWALADASVDAVVCCVSVQYLQQPEQVFAEVYRVLKPGGVAIFTFSNRMFWDKG</sequence>
<name>A0A2V0PJU2_9CHLO</name>
<dbReference type="PANTHER" id="PTHR43036:SF2">
    <property type="entry name" value="OS04G0481300 PROTEIN"/>
    <property type="match status" value="1"/>
</dbReference>
<keyword evidence="2" id="KW-0489">Methyltransferase</keyword>
<proteinExistence type="predicted"/>
<keyword evidence="3" id="KW-1185">Reference proteome</keyword>
<dbReference type="AlphaFoldDB" id="A0A2V0PJU2"/>
<feature type="domain" description="Methyltransferase type 11" evidence="1">
    <location>
        <begin position="90"/>
        <end position="155"/>
    </location>
</feature>
<comment type="caution">
    <text evidence="2">The sequence shown here is derived from an EMBL/GenBank/DDBJ whole genome shotgun (WGS) entry which is preliminary data.</text>
</comment>
<dbReference type="SUPFAM" id="SSF53335">
    <property type="entry name" value="S-adenosyl-L-methionine-dependent methyltransferases"/>
    <property type="match status" value="1"/>
</dbReference>
<dbReference type="Gene3D" id="3.40.50.150">
    <property type="entry name" value="Vaccinia Virus protein VP39"/>
    <property type="match status" value="1"/>
</dbReference>
<dbReference type="PANTHER" id="PTHR43036">
    <property type="entry name" value="OSJNBB0011N17.9 PROTEIN"/>
    <property type="match status" value="1"/>
</dbReference>
<accession>A0A2V0PJU2</accession>
<organism evidence="2 3">
    <name type="scientific">Raphidocelis subcapitata</name>
    <dbReference type="NCBI Taxonomy" id="307507"/>
    <lineage>
        <taxon>Eukaryota</taxon>
        <taxon>Viridiplantae</taxon>
        <taxon>Chlorophyta</taxon>
        <taxon>core chlorophytes</taxon>
        <taxon>Chlorophyceae</taxon>
        <taxon>CS clade</taxon>
        <taxon>Sphaeropleales</taxon>
        <taxon>Selenastraceae</taxon>
        <taxon>Raphidocelis</taxon>
    </lineage>
</organism>
<dbReference type="STRING" id="307507.A0A2V0PJU2"/>
<protein>
    <submittedName>
        <fullName evidence="2">S-adenosyl-L-methionine-dependent methyltransferase</fullName>
    </submittedName>
</protein>
<dbReference type="InterPro" id="IPR013216">
    <property type="entry name" value="Methyltransf_11"/>
</dbReference>
<dbReference type="CDD" id="cd02440">
    <property type="entry name" value="AdoMet_MTases"/>
    <property type="match status" value="1"/>
</dbReference>
<dbReference type="InterPro" id="IPR029063">
    <property type="entry name" value="SAM-dependent_MTases_sf"/>
</dbReference>
<keyword evidence="2" id="KW-0808">Transferase</keyword>
<dbReference type="InParanoid" id="A0A2V0PJU2"/>
<dbReference type="EMBL" id="BDRX01000190">
    <property type="protein sequence ID" value="GBG00069.1"/>
    <property type="molecule type" value="Genomic_DNA"/>
</dbReference>
<dbReference type="FunCoup" id="A0A2V0PJU2">
    <property type="interactions" value="295"/>
</dbReference>